<dbReference type="EMBL" id="ML975150">
    <property type="protein sequence ID" value="KAF1816129.1"/>
    <property type="molecule type" value="Genomic_DNA"/>
</dbReference>
<sequence>MPTLLFLPTELLIKVIRDIDHQDPEVPAPVLAVRLACRKFRDICWMPETFPNMFFQNIIFMLSYDSLKELIDISATQFSDLP</sequence>
<reference evidence="3" key="3">
    <citation type="submission" date="2025-04" db="UniProtKB">
        <authorList>
            <consortium name="RefSeq"/>
        </authorList>
    </citation>
    <scope>IDENTIFICATION</scope>
    <source>
        <strain evidence="3">CBS 781.70</strain>
    </source>
</reference>
<dbReference type="CDD" id="cd09917">
    <property type="entry name" value="F-box_SF"/>
    <property type="match status" value="1"/>
</dbReference>
<dbReference type="InterPro" id="IPR036047">
    <property type="entry name" value="F-box-like_dom_sf"/>
</dbReference>
<dbReference type="RefSeq" id="XP_033537760.1">
    <property type="nucleotide sequence ID" value="XM_033678578.1"/>
</dbReference>
<proteinExistence type="predicted"/>
<dbReference type="GeneID" id="54419148"/>
<evidence type="ECO:0000313" key="1">
    <source>
        <dbReference type="EMBL" id="KAF1816129.1"/>
    </source>
</evidence>
<reference evidence="3" key="2">
    <citation type="submission" date="2020-04" db="EMBL/GenBank/DDBJ databases">
        <authorList>
            <consortium name="NCBI Genome Project"/>
        </authorList>
    </citation>
    <scope>NUCLEOTIDE SEQUENCE</scope>
    <source>
        <strain evidence="3">CBS 781.70</strain>
    </source>
</reference>
<keyword evidence="2" id="KW-1185">Reference proteome</keyword>
<dbReference type="AlphaFoldDB" id="A0A6G1GE38"/>
<reference evidence="1 3" key="1">
    <citation type="submission" date="2020-01" db="EMBL/GenBank/DDBJ databases">
        <authorList>
            <consortium name="DOE Joint Genome Institute"/>
            <person name="Haridas S."/>
            <person name="Albert R."/>
            <person name="Binder M."/>
            <person name="Bloem J."/>
            <person name="Labutti K."/>
            <person name="Salamov A."/>
            <person name="Andreopoulos B."/>
            <person name="Baker S.E."/>
            <person name="Barry K."/>
            <person name="Bills G."/>
            <person name="Bluhm B.H."/>
            <person name="Cannon C."/>
            <person name="Castanera R."/>
            <person name="Culley D.E."/>
            <person name="Daum C."/>
            <person name="Ezra D."/>
            <person name="Gonzalez J.B."/>
            <person name="Henrissat B."/>
            <person name="Kuo A."/>
            <person name="Liang C."/>
            <person name="Lipzen A."/>
            <person name="Lutzoni F."/>
            <person name="Magnuson J."/>
            <person name="Mondo S."/>
            <person name="Nolan M."/>
            <person name="Ohm R."/>
            <person name="Pangilinan J."/>
            <person name="Park H.-J."/>
            <person name="Ramirez L."/>
            <person name="Alfaro M."/>
            <person name="Sun H."/>
            <person name="Tritt A."/>
            <person name="Yoshinaga Y."/>
            <person name="Zwiers L.-H."/>
            <person name="Turgeon B.G."/>
            <person name="Goodwin S.B."/>
            <person name="Spatafora J.W."/>
            <person name="Crous P.W."/>
            <person name="Grigoriev I.V."/>
        </authorList>
    </citation>
    <scope>NUCLEOTIDE SEQUENCE</scope>
    <source>
        <strain evidence="1 3">CBS 781.70</strain>
    </source>
</reference>
<evidence type="ECO:0008006" key="4">
    <source>
        <dbReference type="Google" id="ProtNLM"/>
    </source>
</evidence>
<name>A0A6G1GE38_9PEZI</name>
<evidence type="ECO:0000313" key="2">
    <source>
        <dbReference type="Proteomes" id="UP000504638"/>
    </source>
</evidence>
<organism evidence="1">
    <name type="scientific">Eremomyces bilateralis CBS 781.70</name>
    <dbReference type="NCBI Taxonomy" id="1392243"/>
    <lineage>
        <taxon>Eukaryota</taxon>
        <taxon>Fungi</taxon>
        <taxon>Dikarya</taxon>
        <taxon>Ascomycota</taxon>
        <taxon>Pezizomycotina</taxon>
        <taxon>Dothideomycetes</taxon>
        <taxon>Dothideomycetes incertae sedis</taxon>
        <taxon>Eremomycetales</taxon>
        <taxon>Eremomycetaceae</taxon>
        <taxon>Eremomyces</taxon>
    </lineage>
</organism>
<protein>
    <recommendedName>
        <fullName evidence="4">F-box domain-containing protein</fullName>
    </recommendedName>
</protein>
<dbReference type="SUPFAM" id="SSF81383">
    <property type="entry name" value="F-box domain"/>
    <property type="match status" value="1"/>
</dbReference>
<accession>A0A6G1GE38</accession>
<dbReference type="Proteomes" id="UP000504638">
    <property type="component" value="Unplaced"/>
</dbReference>
<gene>
    <name evidence="1 3" type="ORF">P152DRAFT_454369</name>
</gene>
<evidence type="ECO:0000313" key="3">
    <source>
        <dbReference type="RefSeq" id="XP_033537760.1"/>
    </source>
</evidence>